<dbReference type="AlphaFoldDB" id="H9UI09"/>
<dbReference type="PANTHER" id="PTHR42720:SF1">
    <property type="entry name" value="GLYCEROL 3-PHOSPHATE OXIDASE"/>
    <property type="match status" value="1"/>
</dbReference>
<dbReference type="Proteomes" id="UP000007383">
    <property type="component" value="Chromosome"/>
</dbReference>
<feature type="domain" description="FAD dependent oxidoreductase" evidence="1">
    <location>
        <begin position="4"/>
        <end position="354"/>
    </location>
</feature>
<dbReference type="PANTHER" id="PTHR42720">
    <property type="entry name" value="GLYCEROL-3-PHOSPHATE DEHYDROGENASE"/>
    <property type="match status" value="1"/>
</dbReference>
<protein>
    <submittedName>
        <fullName evidence="3">Putative dehydrogenase</fullName>
    </submittedName>
</protein>
<proteinExistence type="predicted"/>
<evidence type="ECO:0000259" key="2">
    <source>
        <dbReference type="Pfam" id="PF04324"/>
    </source>
</evidence>
<dbReference type="EMBL" id="CP003282">
    <property type="protein sequence ID" value="AFG37152.1"/>
    <property type="molecule type" value="Genomic_DNA"/>
</dbReference>
<dbReference type="OrthoDB" id="9801699at2"/>
<feature type="domain" description="BFD-like [2Fe-2S]-binding" evidence="2">
    <location>
        <begin position="405"/>
        <end position="458"/>
    </location>
</feature>
<dbReference type="STRING" id="889378.Spiaf_1065"/>
<dbReference type="Gene3D" id="3.30.9.10">
    <property type="entry name" value="D-Amino Acid Oxidase, subunit A, domain 2"/>
    <property type="match status" value="1"/>
</dbReference>
<keyword evidence="4" id="KW-1185">Reference proteome</keyword>
<dbReference type="Pfam" id="PF01266">
    <property type="entry name" value="DAO"/>
    <property type="match status" value="1"/>
</dbReference>
<dbReference type="eggNOG" id="COG0579">
    <property type="taxonomic scope" value="Bacteria"/>
</dbReference>
<evidence type="ECO:0000259" key="1">
    <source>
        <dbReference type="Pfam" id="PF01266"/>
    </source>
</evidence>
<dbReference type="InterPro" id="IPR052745">
    <property type="entry name" value="G3P_Oxidase/Oxidoreductase"/>
</dbReference>
<evidence type="ECO:0000313" key="3">
    <source>
        <dbReference type="EMBL" id="AFG37152.1"/>
    </source>
</evidence>
<dbReference type="SUPFAM" id="SSF54373">
    <property type="entry name" value="FAD-linked reductases, C-terminal domain"/>
    <property type="match status" value="1"/>
</dbReference>
<accession>H9UI09</accession>
<dbReference type="PATRIC" id="fig|889378.3.peg.1066"/>
<dbReference type="CDD" id="cd19946">
    <property type="entry name" value="GlpA-like_Fer2_BFD-like"/>
    <property type="match status" value="1"/>
</dbReference>
<organism evidence="3 4">
    <name type="scientific">Spirochaeta africana (strain ATCC 700263 / DSM 8902 / Z-7692)</name>
    <dbReference type="NCBI Taxonomy" id="889378"/>
    <lineage>
        <taxon>Bacteria</taxon>
        <taxon>Pseudomonadati</taxon>
        <taxon>Spirochaetota</taxon>
        <taxon>Spirochaetia</taxon>
        <taxon>Spirochaetales</taxon>
        <taxon>Spirochaetaceae</taxon>
        <taxon>Spirochaeta</taxon>
    </lineage>
</organism>
<dbReference type="RefSeq" id="WP_014455144.1">
    <property type="nucleotide sequence ID" value="NC_017098.1"/>
</dbReference>
<evidence type="ECO:0000313" key="4">
    <source>
        <dbReference type="Proteomes" id="UP000007383"/>
    </source>
</evidence>
<dbReference type="Gene3D" id="1.10.10.1100">
    <property type="entry name" value="BFD-like [2Fe-2S]-binding domain"/>
    <property type="match status" value="1"/>
</dbReference>
<dbReference type="InterPro" id="IPR006076">
    <property type="entry name" value="FAD-dep_OxRdtase"/>
</dbReference>
<dbReference type="Gene3D" id="3.50.50.60">
    <property type="entry name" value="FAD/NAD(P)-binding domain"/>
    <property type="match status" value="1"/>
</dbReference>
<dbReference type="SUPFAM" id="SSF51905">
    <property type="entry name" value="FAD/NAD(P)-binding domain"/>
    <property type="match status" value="1"/>
</dbReference>
<reference evidence="4" key="1">
    <citation type="journal article" date="2013" name="Stand. Genomic Sci.">
        <title>Complete genome sequence of the halophilic bacterium Spirochaeta africana type strain (Z-7692(T)) from the alkaline Lake Magadi in the East African Rift.</title>
        <authorList>
            <person name="Liolos K."/>
            <person name="Abt B."/>
            <person name="Scheuner C."/>
            <person name="Teshima H."/>
            <person name="Held B."/>
            <person name="Lapidus A."/>
            <person name="Nolan M."/>
            <person name="Lucas S."/>
            <person name="Deshpande S."/>
            <person name="Cheng J.F."/>
            <person name="Tapia R."/>
            <person name="Goodwin L.A."/>
            <person name="Pitluck S."/>
            <person name="Pagani I."/>
            <person name="Ivanova N."/>
            <person name="Mavromatis K."/>
            <person name="Mikhailova N."/>
            <person name="Huntemann M."/>
            <person name="Pati A."/>
            <person name="Chen A."/>
            <person name="Palaniappan K."/>
            <person name="Land M."/>
            <person name="Rohde M."/>
            <person name="Tindall B.J."/>
            <person name="Detter J.C."/>
            <person name="Goker M."/>
            <person name="Bristow J."/>
            <person name="Eisen J.A."/>
            <person name="Markowitz V."/>
            <person name="Hugenholtz P."/>
            <person name="Woyke T."/>
            <person name="Klenk H.P."/>
            <person name="Kyrpides N.C."/>
        </authorList>
    </citation>
    <scope>NUCLEOTIDE SEQUENCE</scope>
    <source>
        <strain evidence="4">ATCC 700263 / DSM 8902 / Z-7692</strain>
    </source>
</reference>
<dbReference type="InterPro" id="IPR041854">
    <property type="entry name" value="BFD-like_2Fe2S-bd_dom_sf"/>
</dbReference>
<name>H9UI09_SPIAZ</name>
<dbReference type="Pfam" id="PF04324">
    <property type="entry name" value="Fer2_BFD"/>
    <property type="match status" value="1"/>
</dbReference>
<dbReference type="InterPro" id="IPR036188">
    <property type="entry name" value="FAD/NAD-bd_sf"/>
</dbReference>
<sequence length="487" mass="53196">MKYDIAIIGAGVIGSAIARELSMYDVQVLLLEKGNDVSLGASKANSGIVHGGYDARHGTLKSRLSYPGNQRFAQWEQELGFGYEKRGSLVLAFSQEQREQLAHLKQNGELNGVPDLRIIERNEILDLEPNCNPEVQAALHAPHVGICSPYELTIALAENAIANGVDLRLMSAVVRIEVTPQGYHLHTREGRVYQARRVINAAGVHAGEIARLMGITDIRIDPRKGQYLVFRKGTGDMVRQVLFQVPSAAGKGVLVTSTYHGNLMIGPNAQDADSPEDLDTDAETLKKVLATAQQSLPGCTASEYIRSYSGIRATSSTRDFIIRREDHLPGCIQVAGIDSPGLTAAPMIADMVLDLLREDGLALQPDSQAARTRRRIIERVPWSEMLPMKEANELTKLPPGNPERVVCRCEQVREATIRDSLHRGILVTSTDGVKRRTRAGMGMCQGKFCGPRVTALIAGEYGLNEQDVTQRGPGSGVDPRRVLRGEL</sequence>
<dbReference type="InterPro" id="IPR007419">
    <property type="entry name" value="BFD-like_2Fe2S-bd_dom"/>
</dbReference>
<gene>
    <name evidence="3" type="ordered locus">Spiaf_1065</name>
</gene>
<dbReference type="KEGG" id="sfc:Spiaf_1065"/>
<dbReference type="HOGENOM" id="CLU_024775_3_1_12"/>